<dbReference type="EMBL" id="VSSQ01096076">
    <property type="protein sequence ID" value="MPN39958.1"/>
    <property type="molecule type" value="Genomic_DNA"/>
</dbReference>
<reference evidence="1" key="1">
    <citation type="submission" date="2019-08" db="EMBL/GenBank/DDBJ databases">
        <authorList>
            <person name="Kucharzyk K."/>
            <person name="Murdoch R.W."/>
            <person name="Higgins S."/>
            <person name="Loffler F."/>
        </authorList>
    </citation>
    <scope>NUCLEOTIDE SEQUENCE</scope>
</reference>
<evidence type="ECO:0000313" key="1">
    <source>
        <dbReference type="EMBL" id="MPN39958.1"/>
    </source>
</evidence>
<protein>
    <submittedName>
        <fullName evidence="1">Uncharacterized protein</fullName>
    </submittedName>
</protein>
<name>A0A645HLQ7_9ZZZZ</name>
<comment type="caution">
    <text evidence="1">The sequence shown here is derived from an EMBL/GenBank/DDBJ whole genome shotgun (WGS) entry which is preliminary data.</text>
</comment>
<gene>
    <name evidence="1" type="ORF">SDC9_187492</name>
</gene>
<dbReference type="AlphaFoldDB" id="A0A645HLQ7"/>
<sequence length="153" mass="15850">MRRHGETAEGQVAQNVRDAAVEDHGAWERLCGPVGVQVALHHPFGVGHAIPPREGVSAALHLLPNDRAAGFGDCVEATAGVLGEQAGLARTGAARHDEETVAHGAFSGLTGESAAQRSTWPKAWIKAAGIFVGKTTTVCAAEANLSDEKGRTI</sequence>
<proteinExistence type="predicted"/>
<accession>A0A645HLQ7</accession>
<organism evidence="1">
    <name type="scientific">bioreactor metagenome</name>
    <dbReference type="NCBI Taxonomy" id="1076179"/>
    <lineage>
        <taxon>unclassified sequences</taxon>
        <taxon>metagenomes</taxon>
        <taxon>ecological metagenomes</taxon>
    </lineage>
</organism>